<reference evidence="1 2" key="1">
    <citation type="submission" date="2019-02" db="EMBL/GenBank/DDBJ databases">
        <title>Deep-cultivation of Planctomycetes and their phenomic and genomic characterization uncovers novel biology.</title>
        <authorList>
            <person name="Wiegand S."/>
            <person name="Jogler M."/>
            <person name="Boedeker C."/>
            <person name="Pinto D."/>
            <person name="Vollmers J."/>
            <person name="Rivas-Marin E."/>
            <person name="Kohn T."/>
            <person name="Peeters S.H."/>
            <person name="Heuer A."/>
            <person name="Rast P."/>
            <person name="Oberbeckmann S."/>
            <person name="Bunk B."/>
            <person name="Jeske O."/>
            <person name="Meyerdierks A."/>
            <person name="Storesund J.E."/>
            <person name="Kallscheuer N."/>
            <person name="Luecker S."/>
            <person name="Lage O.M."/>
            <person name="Pohl T."/>
            <person name="Merkel B.J."/>
            <person name="Hornburger P."/>
            <person name="Mueller R.-W."/>
            <person name="Bruemmer F."/>
            <person name="Labrenz M."/>
            <person name="Spormann A.M."/>
            <person name="Op Den Camp H."/>
            <person name="Overmann J."/>
            <person name="Amann R."/>
            <person name="Jetten M.S.M."/>
            <person name="Mascher T."/>
            <person name="Medema M.H."/>
            <person name="Devos D.P."/>
            <person name="Kaster A.-K."/>
            <person name="Ovreas L."/>
            <person name="Rohde M."/>
            <person name="Galperin M.Y."/>
            <person name="Jogler C."/>
        </authorList>
    </citation>
    <scope>NUCLEOTIDE SEQUENCE [LARGE SCALE GENOMIC DNA]</scope>
    <source>
        <strain evidence="1 2">Pla22</strain>
    </source>
</reference>
<name>A0A5C5WKY9_9BACT</name>
<gene>
    <name evidence="1" type="ORF">Pla22_42340</name>
</gene>
<accession>A0A5C5WKY9</accession>
<evidence type="ECO:0000313" key="1">
    <source>
        <dbReference type="EMBL" id="TWT51456.1"/>
    </source>
</evidence>
<dbReference type="Proteomes" id="UP000316598">
    <property type="component" value="Unassembled WGS sequence"/>
</dbReference>
<proteinExistence type="predicted"/>
<dbReference type="AlphaFoldDB" id="A0A5C5WKY9"/>
<protein>
    <submittedName>
        <fullName evidence="1">Uncharacterized protein</fullName>
    </submittedName>
</protein>
<organism evidence="1 2">
    <name type="scientific">Rubripirellula amarantea</name>
    <dbReference type="NCBI Taxonomy" id="2527999"/>
    <lineage>
        <taxon>Bacteria</taxon>
        <taxon>Pseudomonadati</taxon>
        <taxon>Planctomycetota</taxon>
        <taxon>Planctomycetia</taxon>
        <taxon>Pirellulales</taxon>
        <taxon>Pirellulaceae</taxon>
        <taxon>Rubripirellula</taxon>
    </lineage>
</organism>
<evidence type="ECO:0000313" key="2">
    <source>
        <dbReference type="Proteomes" id="UP000316598"/>
    </source>
</evidence>
<comment type="caution">
    <text evidence="1">The sequence shown here is derived from an EMBL/GenBank/DDBJ whole genome shotgun (WGS) entry which is preliminary data.</text>
</comment>
<dbReference type="RefSeq" id="WP_146516497.1">
    <property type="nucleotide sequence ID" value="NZ_SJPI01000002.1"/>
</dbReference>
<keyword evidence="2" id="KW-1185">Reference proteome</keyword>
<sequence>MLESKYEYEYEEDYAEEYGVEGDSLTECLELAVTKAGCDLQKQWDKHCRRCRQNSELAELMMKDRDLGRKFKGLPDQLFRCQMLFAGDSELDSKMIPVWRCRNRKLCRHCAETTTSLRSHQVMEASAKFQMELDTKLLLFHKMLITPPERLFNCRGGVRTAFELLRGTWAELARRAATYPWHPTQRSKALGPIVYGIHVVPHYSTGQVSSDLIHMHMGVVTTSRLGADELDRRLKDCYASVARRLKVEVNPDRDVDNKYKAKLPRLSERKKISSNDEFAKQCLLRKEFRPLEKGSPQNVQAIRYANYMARPMKRGCTPETLWDSVRLCHENGIKLEHLYGVRSKKQITMPELYCAINPVKMGKKLLVRIDKTSFSAVVFYPEAPSMKKGKPVLY</sequence>
<dbReference type="EMBL" id="SJPI01000002">
    <property type="protein sequence ID" value="TWT51456.1"/>
    <property type="molecule type" value="Genomic_DNA"/>
</dbReference>